<accession>A0ABW6BZH0</accession>
<gene>
    <name evidence="1" type="ORF">ACFS7Z_20615</name>
</gene>
<dbReference type="EMBL" id="JBHUOX010000020">
    <property type="protein sequence ID" value="MFD3002785.1"/>
    <property type="molecule type" value="Genomic_DNA"/>
</dbReference>
<evidence type="ECO:0008006" key="3">
    <source>
        <dbReference type="Google" id="ProtNLM"/>
    </source>
</evidence>
<reference evidence="2" key="1">
    <citation type="journal article" date="2019" name="Int. J. Syst. Evol. Microbiol.">
        <title>The Global Catalogue of Microorganisms (GCM) 10K type strain sequencing project: providing services to taxonomists for standard genome sequencing and annotation.</title>
        <authorList>
            <consortium name="The Broad Institute Genomics Platform"/>
            <consortium name="The Broad Institute Genome Sequencing Center for Infectious Disease"/>
            <person name="Wu L."/>
            <person name="Ma J."/>
        </authorList>
    </citation>
    <scope>NUCLEOTIDE SEQUENCE [LARGE SCALE GENOMIC DNA]</scope>
    <source>
        <strain evidence="2">KCTC 23984</strain>
    </source>
</reference>
<comment type="caution">
    <text evidence="1">The sequence shown here is derived from an EMBL/GenBank/DDBJ whole genome shotgun (WGS) entry which is preliminary data.</text>
</comment>
<name>A0ABW6BZH0_9BACT</name>
<dbReference type="RefSeq" id="WP_377488856.1">
    <property type="nucleotide sequence ID" value="NZ_JBHUOX010000020.1"/>
</dbReference>
<dbReference type="Proteomes" id="UP001597641">
    <property type="component" value="Unassembled WGS sequence"/>
</dbReference>
<evidence type="ECO:0000313" key="2">
    <source>
        <dbReference type="Proteomes" id="UP001597641"/>
    </source>
</evidence>
<sequence length="124" mass="13702">MKRSVLFKNASLIVQKAAEGGARSAEGSKAVLKTKHLAIPLDAAAAEVLVGYLQVVRAYLTSSRRTRQQVMLTLEQVAAHLEQQLKSYGRTSAERGDITELIRQMGFLHDWATKRAALLKEPEN</sequence>
<organism evidence="1 2">
    <name type="scientific">Pontibacter toksunensis</name>
    <dbReference type="NCBI Taxonomy" id="1332631"/>
    <lineage>
        <taxon>Bacteria</taxon>
        <taxon>Pseudomonadati</taxon>
        <taxon>Bacteroidota</taxon>
        <taxon>Cytophagia</taxon>
        <taxon>Cytophagales</taxon>
        <taxon>Hymenobacteraceae</taxon>
        <taxon>Pontibacter</taxon>
    </lineage>
</organism>
<protein>
    <recommendedName>
        <fullName evidence="3">23S rRNA-intervening sequence protein</fullName>
    </recommendedName>
</protein>
<proteinExistence type="predicted"/>
<evidence type="ECO:0000313" key="1">
    <source>
        <dbReference type="EMBL" id="MFD3002785.1"/>
    </source>
</evidence>
<keyword evidence="2" id="KW-1185">Reference proteome</keyword>